<feature type="domain" description="Response regulatory" evidence="8">
    <location>
        <begin position="3"/>
        <end position="116"/>
    </location>
</feature>
<gene>
    <name evidence="10" type="ORF">SAMN02745724_03314</name>
</gene>
<dbReference type="Gene3D" id="6.10.250.690">
    <property type="match status" value="1"/>
</dbReference>
<dbReference type="PROSITE" id="PS50110">
    <property type="entry name" value="RESPONSE_REGULATORY"/>
    <property type="match status" value="1"/>
</dbReference>
<feature type="modified residue" description="4-aspartylphosphate" evidence="6">
    <location>
        <position position="52"/>
    </location>
</feature>
<proteinExistence type="predicted"/>
<dbReference type="AlphaFoldDB" id="A0A1I1PFU5"/>
<evidence type="ECO:0000256" key="5">
    <source>
        <dbReference type="ARBA" id="ARBA00023163"/>
    </source>
</evidence>
<evidence type="ECO:0000256" key="2">
    <source>
        <dbReference type="ARBA" id="ARBA00023012"/>
    </source>
</evidence>
<protein>
    <submittedName>
        <fullName evidence="10">Two-component system, OmpR family, response regulator BaeR</fullName>
    </submittedName>
</protein>
<evidence type="ECO:0000256" key="1">
    <source>
        <dbReference type="ARBA" id="ARBA00022553"/>
    </source>
</evidence>
<dbReference type="Proteomes" id="UP000198862">
    <property type="component" value="Unassembled WGS sequence"/>
</dbReference>
<dbReference type="Pfam" id="PF00072">
    <property type="entry name" value="Response_reg"/>
    <property type="match status" value="1"/>
</dbReference>
<dbReference type="Gene3D" id="3.40.50.2300">
    <property type="match status" value="1"/>
</dbReference>
<dbReference type="InterPro" id="IPR039420">
    <property type="entry name" value="WalR-like"/>
</dbReference>
<evidence type="ECO:0000256" key="4">
    <source>
        <dbReference type="ARBA" id="ARBA00023125"/>
    </source>
</evidence>
<dbReference type="EMBL" id="FOLO01000029">
    <property type="protein sequence ID" value="SFD04930.1"/>
    <property type="molecule type" value="Genomic_DNA"/>
</dbReference>
<dbReference type="SMART" id="SM00448">
    <property type="entry name" value="REC"/>
    <property type="match status" value="1"/>
</dbReference>
<dbReference type="Pfam" id="PF00486">
    <property type="entry name" value="Trans_reg_C"/>
    <property type="match status" value="1"/>
</dbReference>
<dbReference type="Gene3D" id="1.10.10.10">
    <property type="entry name" value="Winged helix-like DNA-binding domain superfamily/Winged helix DNA-binding domain"/>
    <property type="match status" value="1"/>
</dbReference>
<evidence type="ECO:0000256" key="6">
    <source>
        <dbReference type="PROSITE-ProRule" id="PRU00169"/>
    </source>
</evidence>
<dbReference type="PANTHER" id="PTHR48111">
    <property type="entry name" value="REGULATOR OF RPOS"/>
    <property type="match status" value="1"/>
</dbReference>
<accession>A0A1I1PFU5</accession>
<reference evidence="10 11" key="1">
    <citation type="submission" date="2016-10" db="EMBL/GenBank/DDBJ databases">
        <authorList>
            <person name="de Groot N.N."/>
        </authorList>
    </citation>
    <scope>NUCLEOTIDE SEQUENCE [LARGE SCALE GENOMIC DNA]</scope>
    <source>
        <strain evidence="10 11">DSM 6059</strain>
    </source>
</reference>
<dbReference type="InterPro" id="IPR036388">
    <property type="entry name" value="WH-like_DNA-bd_sf"/>
</dbReference>
<sequence length="220" mass="25076">MEDILIVEDEHEIADHLARFFQASGFSTSHIDEGTGVVDAVKRKQPSLIVLDLMLPGKDGLSCCKEIREFSNVPIIMLTAKVDEIDRLIGLEAGADDYVCKPFSAPELVMRVKAILKRTKNQVSYQLLTVDTDKQLVFYQKTKINLTSLEYALFSLLYKYPERIYSRQQIIDSAYPDLRDITDRAIDSHIKNIRKRFKQASVEEKIIESVYGAGYKLVLP</sequence>
<dbReference type="PROSITE" id="PS51755">
    <property type="entry name" value="OMPR_PHOB"/>
    <property type="match status" value="1"/>
</dbReference>
<name>A0A1I1PFU5_9GAMM</name>
<dbReference type="SUPFAM" id="SSF52172">
    <property type="entry name" value="CheY-like"/>
    <property type="match status" value="1"/>
</dbReference>
<keyword evidence="2" id="KW-0902">Two-component regulatory system</keyword>
<dbReference type="GO" id="GO:0000976">
    <property type="term" value="F:transcription cis-regulatory region binding"/>
    <property type="evidence" value="ECO:0007669"/>
    <property type="project" value="TreeGrafter"/>
</dbReference>
<organism evidence="10 11">
    <name type="scientific">Pseudoalteromonas denitrificans DSM 6059</name>
    <dbReference type="NCBI Taxonomy" id="1123010"/>
    <lineage>
        <taxon>Bacteria</taxon>
        <taxon>Pseudomonadati</taxon>
        <taxon>Pseudomonadota</taxon>
        <taxon>Gammaproteobacteria</taxon>
        <taxon>Alteromonadales</taxon>
        <taxon>Pseudoalteromonadaceae</taxon>
        <taxon>Pseudoalteromonas</taxon>
    </lineage>
</organism>
<dbReference type="InterPro" id="IPR001789">
    <property type="entry name" value="Sig_transdc_resp-reg_receiver"/>
</dbReference>
<evidence type="ECO:0000256" key="7">
    <source>
        <dbReference type="PROSITE-ProRule" id="PRU01091"/>
    </source>
</evidence>
<dbReference type="CDD" id="cd00383">
    <property type="entry name" value="trans_reg_C"/>
    <property type="match status" value="1"/>
</dbReference>
<evidence type="ECO:0000313" key="10">
    <source>
        <dbReference type="EMBL" id="SFD04930.1"/>
    </source>
</evidence>
<evidence type="ECO:0000313" key="11">
    <source>
        <dbReference type="Proteomes" id="UP000198862"/>
    </source>
</evidence>
<dbReference type="InterPro" id="IPR016032">
    <property type="entry name" value="Sig_transdc_resp-reg_C-effctor"/>
</dbReference>
<dbReference type="InterPro" id="IPR011006">
    <property type="entry name" value="CheY-like_superfamily"/>
</dbReference>
<dbReference type="GO" id="GO:0032993">
    <property type="term" value="C:protein-DNA complex"/>
    <property type="evidence" value="ECO:0007669"/>
    <property type="project" value="TreeGrafter"/>
</dbReference>
<dbReference type="SMART" id="SM00862">
    <property type="entry name" value="Trans_reg_C"/>
    <property type="match status" value="1"/>
</dbReference>
<feature type="DNA-binding region" description="OmpR/PhoB-type" evidence="7">
    <location>
        <begin position="120"/>
        <end position="219"/>
    </location>
</feature>
<dbReference type="InterPro" id="IPR001867">
    <property type="entry name" value="OmpR/PhoB-type_DNA-bd"/>
</dbReference>
<dbReference type="PANTHER" id="PTHR48111:SF4">
    <property type="entry name" value="DNA-BINDING DUAL TRANSCRIPTIONAL REGULATOR OMPR"/>
    <property type="match status" value="1"/>
</dbReference>
<keyword evidence="11" id="KW-1185">Reference proteome</keyword>
<dbReference type="SUPFAM" id="SSF46894">
    <property type="entry name" value="C-terminal effector domain of the bipartite response regulators"/>
    <property type="match status" value="1"/>
</dbReference>
<keyword evidence="3" id="KW-0805">Transcription regulation</keyword>
<keyword evidence="4 7" id="KW-0238">DNA-binding</keyword>
<keyword evidence="5" id="KW-0804">Transcription</keyword>
<evidence type="ECO:0000259" key="9">
    <source>
        <dbReference type="PROSITE" id="PS51755"/>
    </source>
</evidence>
<dbReference type="FunFam" id="3.40.50.2300:FF:000001">
    <property type="entry name" value="DNA-binding response regulator PhoB"/>
    <property type="match status" value="1"/>
</dbReference>
<dbReference type="GO" id="GO:0005829">
    <property type="term" value="C:cytosol"/>
    <property type="evidence" value="ECO:0007669"/>
    <property type="project" value="TreeGrafter"/>
</dbReference>
<evidence type="ECO:0000256" key="3">
    <source>
        <dbReference type="ARBA" id="ARBA00023015"/>
    </source>
</evidence>
<dbReference type="GO" id="GO:0006355">
    <property type="term" value="P:regulation of DNA-templated transcription"/>
    <property type="evidence" value="ECO:0007669"/>
    <property type="project" value="InterPro"/>
</dbReference>
<evidence type="ECO:0000259" key="8">
    <source>
        <dbReference type="PROSITE" id="PS50110"/>
    </source>
</evidence>
<dbReference type="GO" id="GO:0000156">
    <property type="term" value="F:phosphorelay response regulator activity"/>
    <property type="evidence" value="ECO:0007669"/>
    <property type="project" value="TreeGrafter"/>
</dbReference>
<dbReference type="RefSeq" id="WP_091986785.1">
    <property type="nucleotide sequence ID" value="NZ_FOLO01000029.1"/>
</dbReference>
<feature type="domain" description="OmpR/PhoB-type" evidence="9">
    <location>
        <begin position="120"/>
        <end position="219"/>
    </location>
</feature>
<dbReference type="OrthoDB" id="9802426at2"/>
<dbReference type="STRING" id="1123010.SAMN02745724_03314"/>
<keyword evidence="1 6" id="KW-0597">Phosphoprotein</keyword>